<keyword evidence="7" id="KW-0233">DNA recombination</keyword>
<evidence type="ECO:0000256" key="5">
    <source>
        <dbReference type="ARBA" id="ARBA00022801"/>
    </source>
</evidence>
<dbReference type="InterPro" id="IPR029052">
    <property type="entry name" value="Metallo-depent_PP-like"/>
</dbReference>
<name>A0ABQ1IL62_9PROT</name>
<evidence type="ECO:0000313" key="10">
    <source>
        <dbReference type="EMBL" id="GGB45783.1"/>
    </source>
</evidence>
<evidence type="ECO:0000256" key="1">
    <source>
        <dbReference type="ARBA" id="ARBA00010555"/>
    </source>
</evidence>
<evidence type="ECO:0000256" key="4">
    <source>
        <dbReference type="ARBA" id="ARBA00022722"/>
    </source>
</evidence>
<accession>A0ABQ1IL62</accession>
<protein>
    <recommendedName>
        <fullName evidence="3 7">Nuclease SbcCD subunit D</fullName>
    </recommendedName>
</protein>
<comment type="function">
    <text evidence="7">SbcCD cleaves DNA hairpin structures. These structures can inhibit DNA replication and are intermediates in certain DNA recombination reactions. The complex acts as a 3'-&gt;5' double strand exonuclease that can open hairpins. It also has a 5' single-strand endonuclease activity.</text>
</comment>
<evidence type="ECO:0000256" key="6">
    <source>
        <dbReference type="ARBA" id="ARBA00022839"/>
    </source>
</evidence>
<organism evidence="10 11">
    <name type="scientific">Tistrella bauzanensis</name>
    <dbReference type="NCBI Taxonomy" id="657419"/>
    <lineage>
        <taxon>Bacteria</taxon>
        <taxon>Pseudomonadati</taxon>
        <taxon>Pseudomonadota</taxon>
        <taxon>Alphaproteobacteria</taxon>
        <taxon>Geminicoccales</taxon>
        <taxon>Geminicoccaceae</taxon>
        <taxon>Tistrella</taxon>
    </lineage>
</organism>
<keyword evidence="5 7" id="KW-0378">Hydrolase</keyword>
<dbReference type="InterPro" id="IPR004843">
    <property type="entry name" value="Calcineurin-like_PHP"/>
</dbReference>
<dbReference type="Pfam" id="PF00149">
    <property type="entry name" value="Metallophos"/>
    <property type="match status" value="1"/>
</dbReference>
<dbReference type="EMBL" id="BMDZ01000033">
    <property type="protein sequence ID" value="GGB45783.1"/>
    <property type="molecule type" value="Genomic_DNA"/>
</dbReference>
<evidence type="ECO:0000259" key="8">
    <source>
        <dbReference type="Pfam" id="PF00149"/>
    </source>
</evidence>
<sequence length="429" mass="45383">MRILHTADWHLGQELHGFERGAEHDRFLNWLARTISDQAVDALVMAGDVYDTVNPPVAAQTRLYRFLNGVLDRNPGLQVVIVGGNHDGPTRLELPAPLLDARRVTILGAIPRQDGRPAPEHCLVPLTDAGGRIGAVVAAIAYPRPGDLPVDGGGSAALGQIYQAALDAATSRFPGLPVIATGHLHVAGATVSETSERPVMIGGEEAMSAGIFPAGLAYVALGHLHRAQRVAAGTAVRYAGSPFPMSMAERNYRHSVALVTLAPDTEPDIPLPEIDLIEIPRPVAFLRVPADGALAPDDAIAALTALDIAPMPEHAELRPFLEVVVQLDAPAPDLRRRLDAALDGKPVRLARVRSLHAGAGGTLGDGTAAMAGLDEISPAEVFARLHRQRFETDPPSALIDGFRHLLADVAAGDDQDDLVANTTGHEVPR</sequence>
<dbReference type="Gene3D" id="3.60.21.10">
    <property type="match status" value="1"/>
</dbReference>
<dbReference type="CDD" id="cd00840">
    <property type="entry name" value="MPP_Mre11_N"/>
    <property type="match status" value="1"/>
</dbReference>
<keyword evidence="6 7" id="KW-0269">Exonuclease</keyword>
<keyword evidence="7" id="KW-0235">DNA replication</keyword>
<keyword evidence="7" id="KW-0255">Endonuclease</keyword>
<dbReference type="SUPFAM" id="SSF56300">
    <property type="entry name" value="Metallo-dependent phosphatases"/>
    <property type="match status" value="1"/>
</dbReference>
<dbReference type="NCBIfam" id="TIGR00619">
    <property type="entry name" value="sbcd"/>
    <property type="match status" value="1"/>
</dbReference>
<dbReference type="Proteomes" id="UP000603352">
    <property type="component" value="Unassembled WGS sequence"/>
</dbReference>
<evidence type="ECO:0000313" key="11">
    <source>
        <dbReference type="Proteomes" id="UP000603352"/>
    </source>
</evidence>
<evidence type="ECO:0000256" key="2">
    <source>
        <dbReference type="ARBA" id="ARBA00011322"/>
    </source>
</evidence>
<feature type="domain" description="Nuclease SbcCD subunit D C-terminal" evidence="9">
    <location>
        <begin position="297"/>
        <end position="388"/>
    </location>
</feature>
<dbReference type="PANTHER" id="PTHR30337">
    <property type="entry name" value="COMPONENT OF ATP-DEPENDENT DSDNA EXONUCLEASE"/>
    <property type="match status" value="1"/>
</dbReference>
<reference evidence="11" key="1">
    <citation type="journal article" date="2019" name="Int. J. Syst. Evol. Microbiol.">
        <title>The Global Catalogue of Microorganisms (GCM) 10K type strain sequencing project: providing services to taxonomists for standard genome sequencing and annotation.</title>
        <authorList>
            <consortium name="The Broad Institute Genomics Platform"/>
            <consortium name="The Broad Institute Genome Sequencing Center for Infectious Disease"/>
            <person name="Wu L."/>
            <person name="Ma J."/>
        </authorList>
    </citation>
    <scope>NUCLEOTIDE SEQUENCE [LARGE SCALE GENOMIC DNA]</scope>
    <source>
        <strain evidence="11">CGMCC 1.10188</strain>
    </source>
</reference>
<dbReference type="RefSeq" id="WP_188579057.1">
    <property type="nucleotide sequence ID" value="NZ_BMDZ01000033.1"/>
</dbReference>
<evidence type="ECO:0000256" key="7">
    <source>
        <dbReference type="RuleBase" id="RU363069"/>
    </source>
</evidence>
<proteinExistence type="inferred from homology"/>
<dbReference type="InterPro" id="IPR004593">
    <property type="entry name" value="SbcD"/>
</dbReference>
<dbReference type="InterPro" id="IPR050535">
    <property type="entry name" value="DNA_Repair-Maintenance_Comp"/>
</dbReference>
<feature type="domain" description="Calcineurin-like phosphoesterase" evidence="8">
    <location>
        <begin position="1"/>
        <end position="226"/>
    </location>
</feature>
<comment type="caution">
    <text evidence="10">The sequence shown here is derived from an EMBL/GenBank/DDBJ whole genome shotgun (WGS) entry which is preliminary data.</text>
</comment>
<keyword evidence="4 7" id="KW-0540">Nuclease</keyword>
<evidence type="ECO:0000256" key="3">
    <source>
        <dbReference type="ARBA" id="ARBA00013365"/>
    </source>
</evidence>
<evidence type="ECO:0000259" key="9">
    <source>
        <dbReference type="Pfam" id="PF12320"/>
    </source>
</evidence>
<gene>
    <name evidence="7 10" type="primary">sbcD</name>
    <name evidence="10" type="ORF">GCM10011505_28790</name>
</gene>
<dbReference type="InterPro" id="IPR026843">
    <property type="entry name" value="SbcD_C"/>
</dbReference>
<dbReference type="InterPro" id="IPR041796">
    <property type="entry name" value="Mre11_N"/>
</dbReference>
<dbReference type="PANTHER" id="PTHR30337:SF0">
    <property type="entry name" value="NUCLEASE SBCCD SUBUNIT D"/>
    <property type="match status" value="1"/>
</dbReference>
<keyword evidence="11" id="KW-1185">Reference proteome</keyword>
<dbReference type="Pfam" id="PF12320">
    <property type="entry name" value="SbcD_C"/>
    <property type="match status" value="1"/>
</dbReference>
<comment type="similarity">
    <text evidence="1 7">Belongs to the SbcD family.</text>
</comment>
<comment type="subunit">
    <text evidence="2 7">Heterodimer of SbcC and SbcD.</text>
</comment>